<dbReference type="NCBIfam" id="TIGR04085">
    <property type="entry name" value="rSAM_more_4Fe4S"/>
    <property type="match status" value="1"/>
</dbReference>
<dbReference type="SFLD" id="SFLDG01386">
    <property type="entry name" value="main_SPASM_domain-containing"/>
    <property type="match status" value="1"/>
</dbReference>
<dbReference type="AlphaFoldDB" id="Q0YPF9"/>
<dbReference type="OrthoDB" id="595340at2"/>
<keyword evidence="5" id="KW-0411">Iron-sulfur</keyword>
<dbReference type="Proteomes" id="UP000004162">
    <property type="component" value="Unassembled WGS sequence"/>
</dbReference>
<comment type="cofactor">
    <cofactor evidence="1">
        <name>[4Fe-4S] cluster</name>
        <dbReference type="ChEBI" id="CHEBI:49883"/>
    </cofactor>
</comment>
<dbReference type="Gene3D" id="3.20.20.70">
    <property type="entry name" value="Aldolase class I"/>
    <property type="match status" value="1"/>
</dbReference>
<evidence type="ECO:0000313" key="8">
    <source>
        <dbReference type="Proteomes" id="UP000004162"/>
    </source>
</evidence>
<evidence type="ECO:0000256" key="2">
    <source>
        <dbReference type="ARBA" id="ARBA00022691"/>
    </source>
</evidence>
<dbReference type="SFLD" id="SFLDG01384">
    <property type="entry name" value="thioether_bond_formation_requi"/>
    <property type="match status" value="1"/>
</dbReference>
<proteinExistence type="predicted"/>
<dbReference type="InterPro" id="IPR058240">
    <property type="entry name" value="rSAM_sf"/>
</dbReference>
<protein>
    <submittedName>
        <fullName evidence="7">Radical SAM</fullName>
    </submittedName>
</protein>
<dbReference type="InterPro" id="IPR013785">
    <property type="entry name" value="Aldolase_TIM"/>
</dbReference>
<sequence length="420" mass="46806">MKLSDNSDIKEIFFSVSLPPDSFEQQYLTCQPLSDAPLRINSLSLDIAGRCNLACRYCAEAATQPKVRAEMEPDVLDKLWSFMKKMDIQPESFRFGSGEPMLNKALLRYLHKKIDLTFPEESNIHPKVFITTNGTLLDNGDINWLVSTGWQVKISIDGPEEVHDRWRVMPGGGGTYGAVSKAVTEFSCRMPHRFSVTAVLAAGSDPEVVFFSLAALGVRRIELVPAAHNDPGTAPGLDEVTRYRDFIERYVDRLIEGHEQLPDLVRFSTRVARAMGFDNSFVQCGAGRNFFGVDPSGDLYPCFRFIGVSAYRMGNINDGVDLNLTKAFRNGAGRLWNERSTCRDCWAAPLCGGPCFAVSEMFGSGDGEPNQLYCAYTLIESHGAWRFVETLRKKDPARLLVYLPTAIQRYEKATCSGKTS</sequence>
<keyword evidence="4" id="KW-0408">Iron</keyword>
<dbReference type="InterPro" id="IPR007197">
    <property type="entry name" value="rSAM"/>
</dbReference>
<dbReference type="GO" id="GO:0051536">
    <property type="term" value="F:iron-sulfur cluster binding"/>
    <property type="evidence" value="ECO:0007669"/>
    <property type="project" value="UniProtKB-KW"/>
</dbReference>
<reference evidence="7 8" key="2">
    <citation type="submission" date="2006-07" db="EMBL/GenBank/DDBJ databases">
        <title>Sequencing of the draft genome and assembly of Chlorobium ferroxidans DSM 13031.</title>
        <authorList>
            <consortium name="US DOE Joint Genome Institute (JGI-PGF)"/>
            <person name="Copeland A."/>
            <person name="Lucas S."/>
            <person name="Lapidus A."/>
            <person name="Barry K."/>
            <person name="Glavina del Rio T."/>
            <person name="Dalin E."/>
            <person name="Tice H."/>
            <person name="Bruce D."/>
            <person name="Pitluck S."/>
            <person name="Richardson P."/>
        </authorList>
    </citation>
    <scope>NUCLEOTIDE SEQUENCE [LARGE SCALE GENOMIC DNA]</scope>
    <source>
        <strain evidence="7 8">DSM 13031</strain>
    </source>
</reference>
<keyword evidence="8" id="KW-1185">Reference proteome</keyword>
<feature type="domain" description="Radical SAM core" evidence="6">
    <location>
        <begin position="48"/>
        <end position="166"/>
    </location>
</feature>
<evidence type="ECO:0000256" key="1">
    <source>
        <dbReference type="ARBA" id="ARBA00001966"/>
    </source>
</evidence>
<dbReference type="PANTHER" id="PTHR43273:SF8">
    <property type="entry name" value="RADICAL SAM DOMAIN PROTEIN"/>
    <property type="match status" value="1"/>
</dbReference>
<evidence type="ECO:0000256" key="4">
    <source>
        <dbReference type="ARBA" id="ARBA00023004"/>
    </source>
</evidence>
<evidence type="ECO:0000259" key="6">
    <source>
        <dbReference type="Pfam" id="PF04055"/>
    </source>
</evidence>
<dbReference type="GO" id="GO:0016491">
    <property type="term" value="F:oxidoreductase activity"/>
    <property type="evidence" value="ECO:0007669"/>
    <property type="project" value="InterPro"/>
</dbReference>
<dbReference type="SFLD" id="SFLDS00029">
    <property type="entry name" value="Radical_SAM"/>
    <property type="match status" value="1"/>
</dbReference>
<evidence type="ECO:0000256" key="5">
    <source>
        <dbReference type="ARBA" id="ARBA00023014"/>
    </source>
</evidence>
<dbReference type="PANTHER" id="PTHR43273">
    <property type="entry name" value="ANAEROBIC SULFATASE-MATURATING ENZYME HOMOLOG ASLB-RELATED"/>
    <property type="match status" value="1"/>
</dbReference>
<accession>Q0YPF9</accession>
<evidence type="ECO:0000313" key="7">
    <source>
        <dbReference type="EMBL" id="EAT58185.1"/>
    </source>
</evidence>
<comment type="caution">
    <text evidence="7">The sequence shown here is derived from an EMBL/GenBank/DDBJ whole genome shotgun (WGS) entry which is preliminary data.</text>
</comment>
<dbReference type="GO" id="GO:0046872">
    <property type="term" value="F:metal ion binding"/>
    <property type="evidence" value="ECO:0007669"/>
    <property type="project" value="UniProtKB-KW"/>
</dbReference>
<gene>
    <name evidence="7" type="ORF">CferDRAFT_0304</name>
</gene>
<organism evidence="7 8">
    <name type="scientific">Chlorobium ferrooxidans DSM 13031</name>
    <dbReference type="NCBI Taxonomy" id="377431"/>
    <lineage>
        <taxon>Bacteria</taxon>
        <taxon>Pseudomonadati</taxon>
        <taxon>Chlorobiota</taxon>
        <taxon>Chlorobiia</taxon>
        <taxon>Chlorobiales</taxon>
        <taxon>Chlorobiaceae</taxon>
        <taxon>Chlorobium/Pelodictyon group</taxon>
        <taxon>Chlorobium</taxon>
    </lineage>
</organism>
<evidence type="ECO:0000256" key="3">
    <source>
        <dbReference type="ARBA" id="ARBA00022723"/>
    </source>
</evidence>
<name>Q0YPF9_9CHLB</name>
<dbReference type="CDD" id="cd01335">
    <property type="entry name" value="Radical_SAM"/>
    <property type="match status" value="1"/>
</dbReference>
<dbReference type="SUPFAM" id="SSF102114">
    <property type="entry name" value="Radical SAM enzymes"/>
    <property type="match status" value="1"/>
</dbReference>
<dbReference type="SFLD" id="SFLDG01067">
    <property type="entry name" value="SPASM/twitch_domain_containing"/>
    <property type="match status" value="1"/>
</dbReference>
<dbReference type="InterPro" id="IPR023885">
    <property type="entry name" value="4Fe4S-binding_SPASM_dom"/>
</dbReference>
<reference evidence="7 8" key="1">
    <citation type="submission" date="2006-07" db="EMBL/GenBank/DDBJ databases">
        <title>Annotation of the draft genome assembly of Chlorobium ferroxidans DSM 13031.</title>
        <authorList>
            <consortium name="US DOE Joint Genome Institute (JGI-ORNL)"/>
            <person name="Larimer F."/>
            <person name="Land M."/>
            <person name="Hauser L."/>
        </authorList>
    </citation>
    <scope>NUCLEOTIDE SEQUENCE [LARGE SCALE GENOMIC DNA]</scope>
    <source>
        <strain evidence="7 8">DSM 13031</strain>
    </source>
</reference>
<keyword evidence="2" id="KW-0949">S-adenosyl-L-methionine</keyword>
<dbReference type="InterPro" id="IPR023867">
    <property type="entry name" value="Sulphatase_maturase_rSAM"/>
</dbReference>
<dbReference type="RefSeq" id="WP_006367223.1">
    <property type="nucleotide sequence ID" value="NZ_AASE01000028.1"/>
</dbReference>
<keyword evidence="3" id="KW-0479">Metal-binding</keyword>
<dbReference type="Pfam" id="PF04055">
    <property type="entry name" value="Radical_SAM"/>
    <property type="match status" value="1"/>
</dbReference>
<dbReference type="EMBL" id="AASE01000028">
    <property type="protein sequence ID" value="EAT58185.1"/>
    <property type="molecule type" value="Genomic_DNA"/>
</dbReference>